<evidence type="ECO:0000256" key="9">
    <source>
        <dbReference type="ARBA" id="ARBA00022909"/>
    </source>
</evidence>
<dbReference type="Proteomes" id="UP001227126">
    <property type="component" value="Unassembled WGS sequence"/>
</dbReference>
<comment type="function">
    <text evidence="10">Catalyzes the transfer of pyrophosphate from adenosine triphosphate (ATP) to 6-hydroxymethyl-7,8-dihydropterin, an enzymatic step in folate biosynthesis pathway.</text>
</comment>
<evidence type="ECO:0000256" key="2">
    <source>
        <dbReference type="ARBA" id="ARBA00005810"/>
    </source>
</evidence>
<evidence type="ECO:0000256" key="8">
    <source>
        <dbReference type="ARBA" id="ARBA00022840"/>
    </source>
</evidence>
<evidence type="ECO:0000256" key="7">
    <source>
        <dbReference type="ARBA" id="ARBA00022777"/>
    </source>
</evidence>
<evidence type="ECO:0000256" key="4">
    <source>
        <dbReference type="ARBA" id="ARBA00016218"/>
    </source>
</evidence>
<evidence type="ECO:0000256" key="11">
    <source>
        <dbReference type="ARBA" id="ARBA00029766"/>
    </source>
</evidence>
<organism evidence="14 15">
    <name type="scientific">Sedimentitalea xiamensis</name>
    <dbReference type="NCBI Taxonomy" id="3050037"/>
    <lineage>
        <taxon>Bacteria</taxon>
        <taxon>Pseudomonadati</taxon>
        <taxon>Pseudomonadota</taxon>
        <taxon>Alphaproteobacteria</taxon>
        <taxon>Rhodobacterales</taxon>
        <taxon>Paracoccaceae</taxon>
        <taxon>Sedimentitalea</taxon>
    </lineage>
</organism>
<keyword evidence="5 14" id="KW-0808">Transferase</keyword>
<comment type="caution">
    <text evidence="14">The sequence shown here is derived from an EMBL/GenBank/DDBJ whole genome shotgun (WGS) entry which is preliminary data.</text>
</comment>
<keyword evidence="8" id="KW-0067">ATP-binding</keyword>
<keyword evidence="9" id="KW-0289">Folate biosynthesis</keyword>
<protein>
    <recommendedName>
        <fullName evidence="4">2-amino-4-hydroxy-6-hydroxymethyldihydropteridine pyrophosphokinase</fullName>
        <ecNumber evidence="3">2.7.6.3</ecNumber>
    </recommendedName>
    <alternativeName>
        <fullName evidence="11">6-hydroxymethyl-7,8-dihydropterin pyrophosphokinase</fullName>
    </alternativeName>
    <alternativeName>
        <fullName evidence="12">7,8-dihydro-6-hydroxymethylpterin-pyrophosphokinase</fullName>
    </alternativeName>
</protein>
<sequence length="178" mass="19889">MGGNLPFEGSPTAVTLVRALRRLSGPEVVIRSVSRFFQTPCFPAGAGPDYVNAAVLVETRLPVAELLQRLHRVELEFGRARAQRWGMRTLDLDILTCGESVLPDPETFRHWLTLPRETQLQAVPDRLIVPHPRLQDRPFALIPLADIAPDWVHPVLNRSVRELCDALPAEDIAAVRPI</sequence>
<keyword evidence="15" id="KW-1185">Reference proteome</keyword>
<dbReference type="NCBIfam" id="TIGR01498">
    <property type="entry name" value="folK"/>
    <property type="match status" value="1"/>
</dbReference>
<reference evidence="14 15" key="1">
    <citation type="submission" date="2023-05" db="EMBL/GenBank/DDBJ databases">
        <title>Sedimentitalea sp. nov. JM2-8.</title>
        <authorList>
            <person name="Huang J."/>
        </authorList>
    </citation>
    <scope>NUCLEOTIDE SEQUENCE [LARGE SCALE GENOMIC DNA]</scope>
    <source>
        <strain evidence="14 15">JM2-8</strain>
    </source>
</reference>
<comment type="pathway">
    <text evidence="1">Cofactor biosynthesis; tetrahydrofolate biosynthesis; 2-amino-4-hydroxy-6-hydroxymethyl-7,8-dihydropteridine diphosphate from 7,8-dihydroneopterin triphosphate: step 4/4.</text>
</comment>
<evidence type="ECO:0000313" key="14">
    <source>
        <dbReference type="EMBL" id="MDK3072087.1"/>
    </source>
</evidence>
<evidence type="ECO:0000259" key="13">
    <source>
        <dbReference type="Pfam" id="PF01288"/>
    </source>
</evidence>
<dbReference type="InterPro" id="IPR000550">
    <property type="entry name" value="Hppk"/>
</dbReference>
<dbReference type="InterPro" id="IPR035907">
    <property type="entry name" value="Hppk_sf"/>
</dbReference>
<accession>A0ABT7FAF2</accession>
<dbReference type="CDD" id="cd00483">
    <property type="entry name" value="HPPK"/>
    <property type="match status" value="1"/>
</dbReference>
<name>A0ABT7FAF2_9RHOB</name>
<evidence type="ECO:0000256" key="12">
    <source>
        <dbReference type="ARBA" id="ARBA00033413"/>
    </source>
</evidence>
<dbReference type="EC" id="2.7.6.3" evidence="3"/>
<dbReference type="GO" id="GO:0003848">
    <property type="term" value="F:2-amino-4-hydroxy-6-hydroxymethyldihydropteridine diphosphokinase activity"/>
    <property type="evidence" value="ECO:0007669"/>
    <property type="project" value="UniProtKB-EC"/>
</dbReference>
<dbReference type="Gene3D" id="3.30.70.560">
    <property type="entry name" value="7,8-Dihydro-6-hydroxymethylpterin-pyrophosphokinase HPPK"/>
    <property type="match status" value="1"/>
</dbReference>
<evidence type="ECO:0000256" key="6">
    <source>
        <dbReference type="ARBA" id="ARBA00022741"/>
    </source>
</evidence>
<evidence type="ECO:0000313" key="15">
    <source>
        <dbReference type="Proteomes" id="UP001227126"/>
    </source>
</evidence>
<proteinExistence type="inferred from homology"/>
<evidence type="ECO:0000256" key="3">
    <source>
        <dbReference type="ARBA" id="ARBA00013253"/>
    </source>
</evidence>
<dbReference type="PANTHER" id="PTHR43071:SF1">
    <property type="entry name" value="2-AMINO-4-HYDROXY-6-HYDROXYMETHYLDIHYDROPTERIDINE PYROPHOSPHOKINASE"/>
    <property type="match status" value="1"/>
</dbReference>
<dbReference type="SUPFAM" id="SSF55083">
    <property type="entry name" value="6-hydroxymethyl-7,8-dihydropterin pyrophosphokinase, HPPK"/>
    <property type="match status" value="1"/>
</dbReference>
<dbReference type="EMBL" id="JASNJE010000003">
    <property type="protein sequence ID" value="MDK3072087.1"/>
    <property type="molecule type" value="Genomic_DNA"/>
</dbReference>
<keyword evidence="7" id="KW-0418">Kinase</keyword>
<evidence type="ECO:0000256" key="5">
    <source>
        <dbReference type="ARBA" id="ARBA00022679"/>
    </source>
</evidence>
<comment type="similarity">
    <text evidence="2">Belongs to the HPPK family.</text>
</comment>
<evidence type="ECO:0000256" key="10">
    <source>
        <dbReference type="ARBA" id="ARBA00029409"/>
    </source>
</evidence>
<dbReference type="Pfam" id="PF01288">
    <property type="entry name" value="HPPK"/>
    <property type="match status" value="1"/>
</dbReference>
<evidence type="ECO:0000256" key="1">
    <source>
        <dbReference type="ARBA" id="ARBA00005051"/>
    </source>
</evidence>
<dbReference type="PANTHER" id="PTHR43071">
    <property type="entry name" value="2-AMINO-4-HYDROXY-6-HYDROXYMETHYLDIHYDROPTERIDINE PYROPHOSPHOKINASE"/>
    <property type="match status" value="1"/>
</dbReference>
<feature type="domain" description="7,8-dihydro-6-hydroxymethylpterin-pyrophosphokinase" evidence="13">
    <location>
        <begin position="13"/>
        <end position="149"/>
    </location>
</feature>
<gene>
    <name evidence="14" type="primary">folK</name>
    <name evidence="14" type="ORF">QO034_03105</name>
</gene>
<keyword evidence="6" id="KW-0547">Nucleotide-binding</keyword>